<dbReference type="EMBL" id="MASU01000002">
    <property type="protein sequence ID" value="PXY37512.1"/>
    <property type="molecule type" value="Genomic_DNA"/>
</dbReference>
<sequence length="395" mass="41987">MTTGNGAAYDLATKDLDPPLAIVDLEAFDANAADLVRRASGLSVRVASKSIRCRYLLERALALPGFAGVLSYSLAEALWLFRQGSSTDLVVAYPTVDHGALRELAADDAARAAITIMVDSAEHLDLVEAALGRHHPEIRVALELDASWRPLPGVHVGTRRSPVFTARQAGELARRIVDRSGFSLVGMMAYEGQIAGVPDGAPGLRGGLVRWMRRRSAAELAGRRAKAVEAVREVADLEFVNGGGTGSLETTSAERSVTEVAAGSGLLGPALFSQYTRFTPRPAALFALPVVRKPARRIATVFAGGYVASGQAGVSRLPSPYLPAGLRLLGVEGAGEVQTPVTGPAARDLCLGDRVWFRHAKSGELAEHFTEYHLVQGDRVERTAPTYRGEGRAFG</sequence>
<evidence type="ECO:0000313" key="2">
    <source>
        <dbReference type="EMBL" id="PXY37512.1"/>
    </source>
</evidence>
<dbReference type="GO" id="GO:0008721">
    <property type="term" value="F:D-serine ammonia-lyase activity"/>
    <property type="evidence" value="ECO:0007669"/>
    <property type="project" value="TreeGrafter"/>
</dbReference>
<dbReference type="SUPFAM" id="SSF51419">
    <property type="entry name" value="PLP-binding barrel"/>
    <property type="match status" value="1"/>
</dbReference>
<dbReference type="Pfam" id="PF01168">
    <property type="entry name" value="Ala_racemase_N"/>
    <property type="match status" value="1"/>
</dbReference>
<dbReference type="AlphaFoldDB" id="A0A318LSC0"/>
<evidence type="ECO:0000313" key="3">
    <source>
        <dbReference type="Proteomes" id="UP000247892"/>
    </source>
</evidence>
<reference evidence="2 3" key="1">
    <citation type="submission" date="2016-07" db="EMBL/GenBank/DDBJ databases">
        <title>Draft genome sequence of Prauserella sp. YIM 121212, isolated from alkaline soil.</title>
        <authorList>
            <person name="Ruckert C."/>
            <person name="Albersmeier A."/>
            <person name="Jiang C.-L."/>
            <person name="Jiang Y."/>
            <person name="Kalinowski J."/>
            <person name="Schneider O."/>
            <person name="Winkler A."/>
            <person name="Zotchev S.B."/>
        </authorList>
    </citation>
    <scope>NUCLEOTIDE SEQUENCE [LARGE SCALE GENOMIC DNA]</scope>
    <source>
        <strain evidence="2 3">YIM 121212</strain>
    </source>
</reference>
<dbReference type="CDD" id="cd06813">
    <property type="entry name" value="PLPDE_III_DSD_D-TA_like_2"/>
    <property type="match status" value="1"/>
</dbReference>
<dbReference type="OrthoDB" id="2445260at2"/>
<name>A0A318LSC0_9PSEU</name>
<accession>A0A318LSC0</accession>
<dbReference type="PANTHER" id="PTHR28004">
    <property type="entry name" value="ZGC:162816-RELATED"/>
    <property type="match status" value="1"/>
</dbReference>
<keyword evidence="3" id="KW-1185">Reference proteome</keyword>
<protein>
    <submittedName>
        <fullName evidence="2">Alanine racemase</fullName>
    </submittedName>
</protein>
<dbReference type="PANTHER" id="PTHR28004:SF2">
    <property type="entry name" value="D-SERINE DEHYDRATASE"/>
    <property type="match status" value="1"/>
</dbReference>
<feature type="domain" description="Alanine racemase N-terminal" evidence="1">
    <location>
        <begin position="23"/>
        <end position="211"/>
    </location>
</feature>
<dbReference type="Gene3D" id="3.20.20.10">
    <property type="entry name" value="Alanine racemase"/>
    <property type="match status" value="1"/>
</dbReference>
<dbReference type="Proteomes" id="UP000247892">
    <property type="component" value="Unassembled WGS sequence"/>
</dbReference>
<dbReference type="InterPro" id="IPR001608">
    <property type="entry name" value="Ala_racemase_N"/>
</dbReference>
<evidence type="ECO:0000259" key="1">
    <source>
        <dbReference type="Pfam" id="PF01168"/>
    </source>
</evidence>
<dbReference type="RefSeq" id="WP_110334383.1">
    <property type="nucleotide sequence ID" value="NZ_JBHVKT010000045.1"/>
</dbReference>
<organism evidence="2 3">
    <name type="scientific">Prauserella flavalba</name>
    <dbReference type="NCBI Taxonomy" id="1477506"/>
    <lineage>
        <taxon>Bacteria</taxon>
        <taxon>Bacillati</taxon>
        <taxon>Actinomycetota</taxon>
        <taxon>Actinomycetes</taxon>
        <taxon>Pseudonocardiales</taxon>
        <taxon>Pseudonocardiaceae</taxon>
        <taxon>Prauserella</taxon>
    </lineage>
</organism>
<comment type="caution">
    <text evidence="2">The sequence shown here is derived from an EMBL/GenBank/DDBJ whole genome shotgun (WGS) entry which is preliminary data.</text>
</comment>
<dbReference type="GO" id="GO:0036088">
    <property type="term" value="P:D-serine catabolic process"/>
    <property type="evidence" value="ECO:0007669"/>
    <property type="project" value="TreeGrafter"/>
</dbReference>
<gene>
    <name evidence="2" type="ORF">BA062_02350</name>
</gene>
<proteinExistence type="predicted"/>
<dbReference type="InterPro" id="IPR051466">
    <property type="entry name" value="D-amino_acid_metab_enzyme"/>
</dbReference>
<dbReference type="InterPro" id="IPR029066">
    <property type="entry name" value="PLP-binding_barrel"/>
</dbReference>